<organism evidence="9 10">
    <name type="scientific">Actinospica acidithermotolerans</name>
    <dbReference type="NCBI Taxonomy" id="2828514"/>
    <lineage>
        <taxon>Bacteria</taxon>
        <taxon>Bacillati</taxon>
        <taxon>Actinomycetota</taxon>
        <taxon>Actinomycetes</taxon>
        <taxon>Catenulisporales</taxon>
        <taxon>Actinospicaceae</taxon>
        <taxon>Actinospica</taxon>
    </lineage>
</organism>
<comment type="caution">
    <text evidence="9">The sequence shown here is derived from an EMBL/GenBank/DDBJ whole genome shotgun (WGS) entry which is preliminary data.</text>
</comment>
<evidence type="ECO:0000313" key="10">
    <source>
        <dbReference type="Proteomes" id="UP000676325"/>
    </source>
</evidence>
<evidence type="ECO:0000256" key="6">
    <source>
        <dbReference type="RuleBase" id="RU361277"/>
    </source>
</evidence>
<dbReference type="Gene3D" id="3.90.180.10">
    <property type="entry name" value="Medium-chain alcohol dehydrogenases, catalytic domain"/>
    <property type="match status" value="1"/>
</dbReference>
<protein>
    <submittedName>
        <fullName evidence="9">Alcohol dehydrogenase catalytic domain-containing protein</fullName>
    </submittedName>
</protein>
<feature type="domain" description="Alcohol dehydrogenase-like N-terminal" evidence="8">
    <location>
        <begin position="28"/>
        <end position="135"/>
    </location>
</feature>
<comment type="similarity">
    <text evidence="2 6">Belongs to the zinc-containing alcohol dehydrogenase family.</text>
</comment>
<dbReference type="Pfam" id="PF08240">
    <property type="entry name" value="ADH_N"/>
    <property type="match status" value="1"/>
</dbReference>
<dbReference type="SUPFAM" id="SSF51735">
    <property type="entry name" value="NAD(P)-binding Rossmann-fold domains"/>
    <property type="match status" value="1"/>
</dbReference>
<dbReference type="PANTHER" id="PTHR43161">
    <property type="entry name" value="SORBITOL DEHYDROGENASE"/>
    <property type="match status" value="1"/>
</dbReference>
<name>A0A941EBH3_9ACTN</name>
<proteinExistence type="inferred from homology"/>
<dbReference type="Proteomes" id="UP000676325">
    <property type="component" value="Unassembled WGS sequence"/>
</dbReference>
<dbReference type="InterPro" id="IPR036291">
    <property type="entry name" value="NAD(P)-bd_dom_sf"/>
</dbReference>
<evidence type="ECO:0000256" key="2">
    <source>
        <dbReference type="ARBA" id="ARBA00008072"/>
    </source>
</evidence>
<dbReference type="GO" id="GO:0016491">
    <property type="term" value="F:oxidoreductase activity"/>
    <property type="evidence" value="ECO:0007669"/>
    <property type="project" value="UniProtKB-KW"/>
</dbReference>
<sequence>MLPNRQVNYLGEDSFELEVGLLDEELAPSEALVRVLYCGICGSDMGFTAATPKVAEPMVLGHEMVGQVISVGSASDRARVGDFVVANPGIPCGQCGYCRSGKPNLCPHSIFAGFGAAGGFLQDYVKYPVDHLHPVRLSQPLRGVLVEPLAVGLHALSLGRPRIGQSAFVAGGGGIGACLVLLLKQSGVHPLVVAEPRADRREVALKLGADLVVDPSGKNAEKIAGEMLDAGIGPVDLYFEAAGARSSLGNATTLTAAGGKVIVVGIAEDDALSLSHSEARKKALTIKMSRTIRNTIPEAVGVVEREEKPDLLLGDVISLEQFPESFARLRSGGATSCRAVVRIGG</sequence>
<gene>
    <name evidence="9" type="ORF">KDK95_06680</name>
</gene>
<dbReference type="RefSeq" id="WP_212517131.1">
    <property type="nucleotide sequence ID" value="NZ_JAGSOH010000011.1"/>
</dbReference>
<keyword evidence="3 6" id="KW-0479">Metal-binding</keyword>
<feature type="domain" description="Alcohol dehydrogenase-like C-terminal" evidence="7">
    <location>
        <begin position="174"/>
        <end position="302"/>
    </location>
</feature>
<evidence type="ECO:0000256" key="3">
    <source>
        <dbReference type="ARBA" id="ARBA00022723"/>
    </source>
</evidence>
<dbReference type="Gene3D" id="3.40.50.720">
    <property type="entry name" value="NAD(P)-binding Rossmann-like Domain"/>
    <property type="match status" value="1"/>
</dbReference>
<evidence type="ECO:0000259" key="7">
    <source>
        <dbReference type="Pfam" id="PF00107"/>
    </source>
</evidence>
<dbReference type="InterPro" id="IPR013149">
    <property type="entry name" value="ADH-like_C"/>
</dbReference>
<dbReference type="InterPro" id="IPR011032">
    <property type="entry name" value="GroES-like_sf"/>
</dbReference>
<comment type="cofactor">
    <cofactor evidence="1 6">
        <name>Zn(2+)</name>
        <dbReference type="ChEBI" id="CHEBI:29105"/>
    </cofactor>
</comment>
<evidence type="ECO:0000256" key="5">
    <source>
        <dbReference type="ARBA" id="ARBA00023002"/>
    </source>
</evidence>
<evidence type="ECO:0000256" key="1">
    <source>
        <dbReference type="ARBA" id="ARBA00001947"/>
    </source>
</evidence>
<keyword evidence="10" id="KW-1185">Reference proteome</keyword>
<dbReference type="AlphaFoldDB" id="A0A941EBH3"/>
<keyword evidence="5" id="KW-0560">Oxidoreductase</keyword>
<dbReference type="InterPro" id="IPR013154">
    <property type="entry name" value="ADH-like_N"/>
</dbReference>
<keyword evidence="4 6" id="KW-0862">Zinc</keyword>
<dbReference type="PANTHER" id="PTHR43161:SF23">
    <property type="entry name" value="(R,R)-BUTANEDIOL DEHYDROGENASE-RELATED"/>
    <property type="match status" value="1"/>
</dbReference>
<reference evidence="9" key="1">
    <citation type="submission" date="2021-04" db="EMBL/GenBank/DDBJ databases">
        <title>Genome based classification of Actinospica acidithermotolerans sp. nov., an actinobacterium isolated from an Indonesian hot spring.</title>
        <authorList>
            <person name="Kusuma A.B."/>
            <person name="Putra K.E."/>
            <person name="Nafisah S."/>
            <person name="Loh J."/>
            <person name="Nouioui I."/>
            <person name="Goodfellow M."/>
        </authorList>
    </citation>
    <scope>NUCLEOTIDE SEQUENCE</scope>
    <source>
        <strain evidence="9">MGRD01-02</strain>
    </source>
</reference>
<dbReference type="GO" id="GO:0008270">
    <property type="term" value="F:zinc ion binding"/>
    <property type="evidence" value="ECO:0007669"/>
    <property type="project" value="InterPro"/>
</dbReference>
<accession>A0A941EBH3</accession>
<evidence type="ECO:0000313" key="9">
    <source>
        <dbReference type="EMBL" id="MBR7825984.1"/>
    </source>
</evidence>
<evidence type="ECO:0000256" key="4">
    <source>
        <dbReference type="ARBA" id="ARBA00022833"/>
    </source>
</evidence>
<dbReference type="Pfam" id="PF00107">
    <property type="entry name" value="ADH_zinc_N"/>
    <property type="match status" value="1"/>
</dbReference>
<evidence type="ECO:0000259" key="8">
    <source>
        <dbReference type="Pfam" id="PF08240"/>
    </source>
</evidence>
<dbReference type="EMBL" id="JAGSOH010000011">
    <property type="protein sequence ID" value="MBR7825984.1"/>
    <property type="molecule type" value="Genomic_DNA"/>
</dbReference>
<dbReference type="PROSITE" id="PS00059">
    <property type="entry name" value="ADH_ZINC"/>
    <property type="match status" value="1"/>
</dbReference>
<dbReference type="SUPFAM" id="SSF50129">
    <property type="entry name" value="GroES-like"/>
    <property type="match status" value="1"/>
</dbReference>
<dbReference type="InterPro" id="IPR002328">
    <property type="entry name" value="ADH_Zn_CS"/>
</dbReference>